<keyword evidence="3" id="KW-1185">Reference proteome</keyword>
<gene>
    <name evidence="2" type="primary">PLEST003784</name>
    <name evidence="2" type="ORF">PLESTB_001101400</name>
</gene>
<evidence type="ECO:0000313" key="2">
    <source>
        <dbReference type="EMBL" id="GLC56406.1"/>
    </source>
</evidence>
<proteinExistence type="predicted"/>
<accession>A0A9W6BRX6</accession>
<evidence type="ECO:0000313" key="3">
    <source>
        <dbReference type="Proteomes" id="UP001165080"/>
    </source>
</evidence>
<dbReference type="AlphaFoldDB" id="A0A9W6BRX6"/>
<protein>
    <submittedName>
        <fullName evidence="2">Uncharacterized protein</fullName>
    </submittedName>
</protein>
<evidence type="ECO:0000256" key="1">
    <source>
        <dbReference type="SAM" id="MobiDB-lite"/>
    </source>
</evidence>
<dbReference type="EMBL" id="BRXU01000015">
    <property type="protein sequence ID" value="GLC56406.1"/>
    <property type="molecule type" value="Genomic_DNA"/>
</dbReference>
<sequence>MRRVTLRISATAAGEGAEPVTSLAPGASGSGQSECRGRDIGGGPYEAALGVADATQQDYGRGGGSGVVVEAGGADLPGRGSCSGVGRGALSLDGGGGGGGGFAAVAAAGCAGALSGAGVGGDCAGVGSAGRAWGGRSCGRHGTLVWVRGCRNGVYPCPTAAAGASGRWSHGWSMGLELVGSFARTSGGGQTHASGAGLCSTAAVGPDCPASLAPLGLVGCW</sequence>
<comment type="caution">
    <text evidence="2">The sequence shown here is derived from an EMBL/GenBank/DDBJ whole genome shotgun (WGS) entry which is preliminary data.</text>
</comment>
<dbReference type="Proteomes" id="UP001165080">
    <property type="component" value="Unassembled WGS sequence"/>
</dbReference>
<reference evidence="2 3" key="1">
    <citation type="journal article" date="2023" name="Commun. Biol.">
        <title>Reorganization of the ancestral sex-determining regions during the evolution of trioecy in Pleodorina starrii.</title>
        <authorList>
            <person name="Takahashi K."/>
            <person name="Suzuki S."/>
            <person name="Kawai-Toyooka H."/>
            <person name="Yamamoto K."/>
            <person name="Hamaji T."/>
            <person name="Ootsuki R."/>
            <person name="Yamaguchi H."/>
            <person name="Kawachi M."/>
            <person name="Higashiyama T."/>
            <person name="Nozaki H."/>
        </authorList>
    </citation>
    <scope>NUCLEOTIDE SEQUENCE [LARGE SCALE GENOMIC DNA]</scope>
    <source>
        <strain evidence="2 3">NIES-4479</strain>
    </source>
</reference>
<name>A0A9W6BRX6_9CHLO</name>
<organism evidence="2 3">
    <name type="scientific">Pleodorina starrii</name>
    <dbReference type="NCBI Taxonomy" id="330485"/>
    <lineage>
        <taxon>Eukaryota</taxon>
        <taxon>Viridiplantae</taxon>
        <taxon>Chlorophyta</taxon>
        <taxon>core chlorophytes</taxon>
        <taxon>Chlorophyceae</taxon>
        <taxon>CS clade</taxon>
        <taxon>Chlamydomonadales</taxon>
        <taxon>Volvocaceae</taxon>
        <taxon>Pleodorina</taxon>
    </lineage>
</organism>
<feature type="region of interest" description="Disordered" evidence="1">
    <location>
        <begin position="1"/>
        <end position="37"/>
    </location>
</feature>